<comment type="caution">
    <text evidence="1">The sequence shown here is derived from an EMBL/GenBank/DDBJ whole genome shotgun (WGS) entry which is preliminary data.</text>
</comment>
<gene>
    <name evidence="1" type="ORF">theurythT_17080</name>
</gene>
<proteinExistence type="predicted"/>
<reference evidence="1 2" key="1">
    <citation type="submission" date="2023-03" db="EMBL/GenBank/DDBJ databases">
        <title>Draft genome sequence of Thalassotalea eurytherma JCM 18482T.</title>
        <authorList>
            <person name="Sawabe T."/>
        </authorList>
    </citation>
    <scope>NUCLEOTIDE SEQUENCE [LARGE SCALE GENOMIC DNA]</scope>
    <source>
        <strain evidence="1 2">JCM 18482</strain>
    </source>
</reference>
<dbReference type="InterPro" id="IPR007139">
    <property type="entry name" value="DUF349"/>
</dbReference>
<evidence type="ECO:0008006" key="3">
    <source>
        <dbReference type="Google" id="ProtNLM"/>
    </source>
</evidence>
<evidence type="ECO:0000313" key="1">
    <source>
        <dbReference type="EMBL" id="GLX82256.1"/>
    </source>
</evidence>
<name>A0ABQ6H247_9GAMM</name>
<dbReference type="Proteomes" id="UP001157133">
    <property type="component" value="Unassembled WGS sequence"/>
</dbReference>
<sequence length="928" mass="105982">MIFSKFFKAKWQSKDEATRLSAVKQELDQTNSDDIKILKDIAFNDSSDAVRITALKKLNSATLYWQLVYSDRDAIKQLALQNIEKNFLTQQPELSSQQKLAFLGLTKKTSLVESWYQLEQDSAVQTALFDRLNKPSFLYTAFINANSAELQLQIIEPVADVSLLEKCAKKSTYDNVLSVINDKISAIKLAKEKPEQVKKDAQLTLSMLLALKEQADYAKVLSKREQLDSQWQRIVSDFSCLSENDQQTFSDKHQVIVEQLDKAFAVKAEAHQQALIAKQLEEQKLEQQGAIEGHIKIIDQSIANAIFESNVLDEEAINKQCNELQKLIDDAILDEKLKQTYARQLSAERKKLDQIPVIAQSVSDATHLVARIAQLAVPTSMNEFNDRAEIYRQWSADWRAMEKRSAGVLPESLKQAHQEIKEQWRSALAPFEKEQTQLLNQVFKKLSDVKRLIRIGKYNASFGVYKHAKGLYEQLTEQQKAKVSRDYEQVSEKIADLSDWEHYVATPRKQELLEEVKAIARNPHNDLSHQANLVKSYRKTWNSLGHAEETQEQALNDAFNEACEQAFAPCRTFFEEQEKQRDNHYAQRVEVINQLKELSASINDEMDMAALDKQYAQLKKRWQTAGDVDRKRYQVLLDDYRGACKPINDAINHFQHKQASAKNELINHAKELLALEDAFAAANQVKTLQKSWKDIGFAGKNQENKLWQAFRKVNDEIFAKRDAVKQTQQDQNKQLMGDAQQRIEALVEQANASEQESELKTIALQLTEVKQSLPARSPQTKTLSKSIADHVKKINDKAANLRKGKQQRQWTSLFAIIAQYIEQGIEVTDIEGFDSLPGKWQRKLQESTHSQTIADRNEATLTIEILAGVESPSEFQARRLEVQVSLMQSQMTSGGQVNLTAQFFDWLTLGQLGKGDLPYLNRLQAIYC</sequence>
<organism evidence="1 2">
    <name type="scientific">Thalassotalea eurytherma</name>
    <dbReference type="NCBI Taxonomy" id="1144278"/>
    <lineage>
        <taxon>Bacteria</taxon>
        <taxon>Pseudomonadati</taxon>
        <taxon>Pseudomonadota</taxon>
        <taxon>Gammaproteobacteria</taxon>
        <taxon>Alteromonadales</taxon>
        <taxon>Colwelliaceae</taxon>
        <taxon>Thalassotalea</taxon>
    </lineage>
</organism>
<evidence type="ECO:0000313" key="2">
    <source>
        <dbReference type="Proteomes" id="UP001157133"/>
    </source>
</evidence>
<dbReference type="EMBL" id="BSSU01000008">
    <property type="protein sequence ID" value="GLX82256.1"/>
    <property type="molecule type" value="Genomic_DNA"/>
</dbReference>
<keyword evidence="2" id="KW-1185">Reference proteome</keyword>
<protein>
    <recommendedName>
        <fullName evidence="3">DUF349 domain-containing protein</fullName>
    </recommendedName>
</protein>
<accession>A0ABQ6H247</accession>
<dbReference type="Pfam" id="PF03993">
    <property type="entry name" value="DUF349"/>
    <property type="match status" value="1"/>
</dbReference>
<dbReference type="RefSeq" id="WP_284207621.1">
    <property type="nucleotide sequence ID" value="NZ_BSSU01000008.1"/>
</dbReference>